<protein>
    <submittedName>
        <fullName evidence="1">Uncharacterized protein</fullName>
    </submittedName>
</protein>
<proteinExistence type="predicted"/>
<sequence>MEETLDYNSMPREFAHCLNAECERAGECLRHRMALLMPAERGTVTIVNPRAVDPSGRDCAYFKSGQAVTYALGITRLLDDLPHAKSVVIKQQLIRHFGRTLYYRFRRKERAISPEDQKCIRQIFFRNGVREEPVFDSFVERLE</sequence>
<dbReference type="EMBL" id="DXEN01000077">
    <property type="protein sequence ID" value="HIX86983.1"/>
    <property type="molecule type" value="Genomic_DNA"/>
</dbReference>
<reference evidence="1" key="1">
    <citation type="journal article" date="2021" name="PeerJ">
        <title>Extensive microbial diversity within the chicken gut microbiome revealed by metagenomics and culture.</title>
        <authorList>
            <person name="Gilroy R."/>
            <person name="Ravi A."/>
            <person name="Getino M."/>
            <person name="Pursley I."/>
            <person name="Horton D.L."/>
            <person name="Alikhan N.F."/>
            <person name="Baker D."/>
            <person name="Gharbi K."/>
            <person name="Hall N."/>
            <person name="Watson M."/>
            <person name="Adriaenssens E.M."/>
            <person name="Foster-Nyarko E."/>
            <person name="Jarju S."/>
            <person name="Secka A."/>
            <person name="Antonio M."/>
            <person name="Oren A."/>
            <person name="Chaudhuri R.R."/>
            <person name="La Ragione R."/>
            <person name="Hildebrand F."/>
            <person name="Pallen M.J."/>
        </authorList>
    </citation>
    <scope>NUCLEOTIDE SEQUENCE</scope>
    <source>
        <strain evidence="1">ChiHecec2B26-12326</strain>
    </source>
</reference>
<organism evidence="1 2">
    <name type="scientific">Candidatus Parabacteroides intestinigallinarum</name>
    <dbReference type="NCBI Taxonomy" id="2838722"/>
    <lineage>
        <taxon>Bacteria</taxon>
        <taxon>Pseudomonadati</taxon>
        <taxon>Bacteroidota</taxon>
        <taxon>Bacteroidia</taxon>
        <taxon>Bacteroidales</taxon>
        <taxon>Tannerellaceae</taxon>
        <taxon>Parabacteroides</taxon>
    </lineage>
</organism>
<dbReference type="Pfam" id="PF19555">
    <property type="entry name" value="DUF6078"/>
    <property type="match status" value="1"/>
</dbReference>
<evidence type="ECO:0000313" key="1">
    <source>
        <dbReference type="EMBL" id="HIX86983.1"/>
    </source>
</evidence>
<comment type="caution">
    <text evidence="1">The sequence shown here is derived from an EMBL/GenBank/DDBJ whole genome shotgun (WGS) entry which is preliminary data.</text>
</comment>
<name>A0A9D2BRJ1_9BACT</name>
<dbReference type="AlphaFoldDB" id="A0A9D2BRJ1"/>
<dbReference type="InterPro" id="IPR045724">
    <property type="entry name" value="DUF6078"/>
</dbReference>
<evidence type="ECO:0000313" key="2">
    <source>
        <dbReference type="Proteomes" id="UP000823847"/>
    </source>
</evidence>
<accession>A0A9D2BRJ1</accession>
<reference evidence="1" key="2">
    <citation type="submission" date="2021-04" db="EMBL/GenBank/DDBJ databases">
        <authorList>
            <person name="Gilroy R."/>
        </authorList>
    </citation>
    <scope>NUCLEOTIDE SEQUENCE</scope>
    <source>
        <strain evidence="1">ChiHecec2B26-12326</strain>
    </source>
</reference>
<gene>
    <name evidence="1" type="ORF">H9848_10330</name>
</gene>
<dbReference type="Proteomes" id="UP000823847">
    <property type="component" value="Unassembled WGS sequence"/>
</dbReference>